<feature type="region of interest" description="Disordered" evidence="3">
    <location>
        <begin position="535"/>
        <end position="572"/>
    </location>
</feature>
<accession>A0A177BCZ5</accession>
<dbReference type="PANTHER" id="PTHR10257:SF3">
    <property type="entry name" value="SERINE_THREONINE-PROTEIN PHOSPHATASE 2A 56 KDA REGULATORY SUBUNIT GAMMA ISOFORM"/>
    <property type="match status" value="1"/>
</dbReference>
<proteinExistence type="inferred from homology"/>
<dbReference type="InterPro" id="IPR016024">
    <property type="entry name" value="ARM-type_fold"/>
</dbReference>
<gene>
    <name evidence="4" type="ORF">A3Q56_00129</name>
</gene>
<dbReference type="InterPro" id="IPR002554">
    <property type="entry name" value="PP2A_B56"/>
</dbReference>
<dbReference type="OrthoDB" id="10264446at2759"/>
<name>A0A177BCZ5_9BILA</name>
<evidence type="ECO:0000256" key="1">
    <source>
        <dbReference type="ARBA" id="ARBA00009745"/>
    </source>
</evidence>
<organism evidence="4 5">
    <name type="scientific">Intoshia linei</name>
    <dbReference type="NCBI Taxonomy" id="1819745"/>
    <lineage>
        <taxon>Eukaryota</taxon>
        <taxon>Metazoa</taxon>
        <taxon>Spiralia</taxon>
        <taxon>Lophotrochozoa</taxon>
        <taxon>Mesozoa</taxon>
        <taxon>Orthonectida</taxon>
        <taxon>Rhopaluridae</taxon>
        <taxon>Intoshia</taxon>
    </lineage>
</organism>
<dbReference type="Pfam" id="PF01603">
    <property type="entry name" value="B56"/>
    <property type="match status" value="1"/>
</dbReference>
<dbReference type="Proteomes" id="UP000078046">
    <property type="component" value="Unassembled WGS sequence"/>
</dbReference>
<dbReference type="PANTHER" id="PTHR10257">
    <property type="entry name" value="SERINE/THREONINE PROTEIN PHOSPHATASE 2A PP2A REGULATORY SUBUNIT B"/>
    <property type="match status" value="1"/>
</dbReference>
<dbReference type="InterPro" id="IPR011989">
    <property type="entry name" value="ARM-like"/>
</dbReference>
<dbReference type="SUPFAM" id="SSF48371">
    <property type="entry name" value="ARM repeat"/>
    <property type="match status" value="1"/>
</dbReference>
<sequence>MRKALNKTREKQKKDKRQLTSNMIQLSGNPQNIQNQTSKTGIATTKSHQLCTAPNHTTKKRFIVPIHPNAKLCKELEDITPLSDASSLDREQLLIKKIIICEYIFDFSIYNGDHMRWREIKRKRLIEIISYLSHQKSIINHTVCPHFFNMLSVNIFRDMVHTNPVGPQYDVEEDEAVLDAVWPHLMLVFEIFLKVIESSDFTMNFAKKYLQNCFLVKLIHYFDSEDPREREFLKTILHRIYGKFLGLRPSIRKIINNVIYQFIYETEHHNGIMELLEILGSIINGFSIPLKQEHKIFFSHILMPLHKNKSLSLYHPQLVYCTLQFVEKESSLVRILIHFLLKYWPKLNSTKEVQFINELEEILDIIDGNEFEIVAADVFKQIAKCVDSTHFQVAERALYLWNNEIIVGHIATNIKIILPIMYPVLQKNPEDNWNKTTNGLVYNTLKVFMEINQKLFDEFVINYSKIVEEKNKNTIKRVTRWASIINKAKTNPLYQSVGYDIDLKSVPRYQDYQRICKNPINLNLSIKSSTKDEYIASSKSPENSKSKKNSEIDNPLIRRKSELPKKFSKKII</sequence>
<dbReference type="Gene3D" id="1.25.10.10">
    <property type="entry name" value="Leucine-rich Repeat Variant"/>
    <property type="match status" value="1"/>
</dbReference>
<evidence type="ECO:0000256" key="3">
    <source>
        <dbReference type="SAM" id="MobiDB-lite"/>
    </source>
</evidence>
<feature type="compositionally biased region" description="Basic and acidic residues" evidence="3">
    <location>
        <begin position="542"/>
        <end position="551"/>
    </location>
</feature>
<dbReference type="AlphaFoldDB" id="A0A177BCZ5"/>
<dbReference type="GO" id="GO:0007165">
    <property type="term" value="P:signal transduction"/>
    <property type="evidence" value="ECO:0007669"/>
    <property type="project" value="InterPro"/>
</dbReference>
<evidence type="ECO:0000313" key="5">
    <source>
        <dbReference type="Proteomes" id="UP000078046"/>
    </source>
</evidence>
<dbReference type="FunFam" id="1.25.10.10:FF:000331">
    <property type="entry name" value="Phosphoprotein phosphatase, putative"/>
    <property type="match status" value="1"/>
</dbReference>
<dbReference type="GO" id="GO:0000159">
    <property type="term" value="C:protein phosphatase type 2A complex"/>
    <property type="evidence" value="ECO:0007669"/>
    <property type="project" value="UniProtKB-UniRule"/>
</dbReference>
<keyword evidence="5" id="KW-1185">Reference proteome</keyword>
<comment type="similarity">
    <text evidence="1">Belongs to the phosphatase 2A regulatory subunit B56 family.</text>
</comment>
<reference evidence="4 5" key="1">
    <citation type="submission" date="2016-04" db="EMBL/GenBank/DDBJ databases">
        <title>The genome of Intoshia linei affirms orthonectids as highly simplified spiralians.</title>
        <authorList>
            <person name="Mikhailov K.V."/>
            <person name="Slusarev G.S."/>
            <person name="Nikitin M.A."/>
            <person name="Logacheva M.D."/>
            <person name="Penin A."/>
            <person name="Aleoshin V."/>
            <person name="Panchin Y.V."/>
        </authorList>
    </citation>
    <scope>NUCLEOTIDE SEQUENCE [LARGE SCALE GENOMIC DNA]</scope>
    <source>
        <strain evidence="4">Intl2013</strain>
        <tissue evidence="4">Whole animal</tissue>
    </source>
</reference>
<evidence type="ECO:0000313" key="4">
    <source>
        <dbReference type="EMBL" id="OAF72085.1"/>
    </source>
</evidence>
<evidence type="ECO:0000256" key="2">
    <source>
        <dbReference type="PIRNR" id="PIRNR028043"/>
    </source>
</evidence>
<dbReference type="PIRSF" id="PIRSF028043">
    <property type="entry name" value="PP2A_B56"/>
    <property type="match status" value="1"/>
</dbReference>
<comment type="caution">
    <text evidence="4">The sequence shown here is derived from an EMBL/GenBank/DDBJ whole genome shotgun (WGS) entry which is preliminary data.</text>
</comment>
<dbReference type="GO" id="GO:0019888">
    <property type="term" value="F:protein phosphatase regulator activity"/>
    <property type="evidence" value="ECO:0007669"/>
    <property type="project" value="UniProtKB-UniRule"/>
</dbReference>
<dbReference type="EMBL" id="LWCA01000005">
    <property type="protein sequence ID" value="OAF72085.1"/>
    <property type="molecule type" value="Genomic_DNA"/>
</dbReference>
<protein>
    <recommendedName>
        <fullName evidence="2">Serine/threonine protein phosphatase 2A regulatory subunit</fullName>
    </recommendedName>
</protein>